<evidence type="ECO:0000256" key="2">
    <source>
        <dbReference type="ARBA" id="ARBA00022448"/>
    </source>
</evidence>
<reference evidence="9 10" key="1">
    <citation type="submission" date="2015-12" db="EMBL/GenBank/DDBJ databases">
        <title>Draft genome sequence of the thermoanaerobe Thermotalea metallivorans, an isolate from the runoff channel of the Great Artesian Basin, Australia.</title>
        <authorList>
            <person name="Patel B.K."/>
        </authorList>
    </citation>
    <scope>NUCLEOTIDE SEQUENCE [LARGE SCALE GENOMIC DNA]</scope>
    <source>
        <strain evidence="9 10">B2-1</strain>
    </source>
</reference>
<feature type="transmembrane region" description="Helical" evidence="7">
    <location>
        <begin position="34"/>
        <end position="52"/>
    </location>
</feature>
<evidence type="ECO:0000259" key="8">
    <source>
        <dbReference type="PROSITE" id="PS50850"/>
    </source>
</evidence>
<feature type="transmembrane region" description="Helical" evidence="7">
    <location>
        <begin position="267"/>
        <end position="291"/>
    </location>
</feature>
<feature type="domain" description="Major facilitator superfamily (MFS) profile" evidence="8">
    <location>
        <begin position="1"/>
        <end position="320"/>
    </location>
</feature>
<dbReference type="AlphaFoldDB" id="A0A140L1J0"/>
<evidence type="ECO:0000256" key="6">
    <source>
        <dbReference type="ARBA" id="ARBA00023136"/>
    </source>
</evidence>
<keyword evidence="6 7" id="KW-0472">Membrane</keyword>
<dbReference type="PANTHER" id="PTHR43124:SF3">
    <property type="entry name" value="CHLORAMPHENICOL EFFLUX PUMP RV0191"/>
    <property type="match status" value="1"/>
</dbReference>
<feature type="transmembrane region" description="Helical" evidence="7">
    <location>
        <begin position="88"/>
        <end position="112"/>
    </location>
</feature>
<dbReference type="Proteomes" id="UP000070456">
    <property type="component" value="Unassembled WGS sequence"/>
</dbReference>
<accession>A0A140L1J0</accession>
<dbReference type="InterPro" id="IPR011701">
    <property type="entry name" value="MFS"/>
</dbReference>
<evidence type="ECO:0000256" key="5">
    <source>
        <dbReference type="ARBA" id="ARBA00022989"/>
    </source>
</evidence>
<feature type="transmembrane region" description="Helical" evidence="7">
    <location>
        <begin position="180"/>
        <end position="198"/>
    </location>
</feature>
<dbReference type="EMBL" id="LOEE01000055">
    <property type="protein sequence ID" value="KXG74415.1"/>
    <property type="molecule type" value="Genomic_DNA"/>
</dbReference>
<evidence type="ECO:0000256" key="7">
    <source>
        <dbReference type="SAM" id="Phobius"/>
    </source>
</evidence>
<dbReference type="SUPFAM" id="SSF103473">
    <property type="entry name" value="MFS general substrate transporter"/>
    <property type="match status" value="1"/>
</dbReference>
<dbReference type="InterPro" id="IPR036259">
    <property type="entry name" value="MFS_trans_sf"/>
</dbReference>
<keyword evidence="10" id="KW-1185">Reference proteome</keyword>
<sequence length="330" mass="35817">MIPALIVYGIGGLVSGFASLISREPYPWILWGRIIQGFGAAGTSPIAMALVSDTFSTTEKSKALGIMEASNGVGKVVSPVLGSLIAMIIWYLIFFTYSFLTIPIGVMIWFIIKEERSHGERKNLKIYFGEIFAILKAKGLSLILCLAGGFLTLFILYGILANISDIIGGELKRNVLKRGFIVALPVMTMSIVAYWSGAYLKNKETLYKKLVAGSLTACVVCLLVMPFLKMLLYRLIVLEAIGIAVGAALTALNIFVTSCAPPGKRGVVTAVYNSFRFLGIALGPVFFTSFYKSALKPGALTAMAGGLALFIHMYLQSDLMLEYFGVKKLR</sequence>
<dbReference type="GO" id="GO:0022857">
    <property type="term" value="F:transmembrane transporter activity"/>
    <property type="evidence" value="ECO:0007669"/>
    <property type="project" value="InterPro"/>
</dbReference>
<keyword evidence="4 7" id="KW-0812">Transmembrane</keyword>
<protein>
    <submittedName>
        <fullName evidence="9">Bacillibactin exporter</fullName>
    </submittedName>
</protein>
<keyword evidence="2" id="KW-0813">Transport</keyword>
<gene>
    <name evidence="9" type="primary">ymfD</name>
    <name evidence="9" type="ORF">AN619_23980</name>
</gene>
<dbReference type="PROSITE" id="PS50850">
    <property type="entry name" value="MFS"/>
    <property type="match status" value="1"/>
</dbReference>
<evidence type="ECO:0000256" key="4">
    <source>
        <dbReference type="ARBA" id="ARBA00022692"/>
    </source>
</evidence>
<keyword evidence="5 7" id="KW-1133">Transmembrane helix</keyword>
<dbReference type="PRINTS" id="PR01036">
    <property type="entry name" value="TCRTETB"/>
</dbReference>
<dbReference type="InterPro" id="IPR050189">
    <property type="entry name" value="MFS_Efflux_Transporters"/>
</dbReference>
<dbReference type="InterPro" id="IPR020846">
    <property type="entry name" value="MFS_dom"/>
</dbReference>
<dbReference type="PANTHER" id="PTHR43124">
    <property type="entry name" value="PURINE EFFLUX PUMP PBUE"/>
    <property type="match status" value="1"/>
</dbReference>
<name>A0A140L1J0_9FIRM</name>
<evidence type="ECO:0000313" key="10">
    <source>
        <dbReference type="Proteomes" id="UP000070456"/>
    </source>
</evidence>
<comment type="caution">
    <text evidence="9">The sequence shown here is derived from an EMBL/GenBank/DDBJ whole genome shotgun (WGS) entry which is preliminary data.</text>
</comment>
<organism evidence="9 10">
    <name type="scientific">Thermotalea metallivorans</name>
    <dbReference type="NCBI Taxonomy" id="520762"/>
    <lineage>
        <taxon>Bacteria</taxon>
        <taxon>Bacillati</taxon>
        <taxon>Bacillota</taxon>
        <taxon>Clostridia</taxon>
        <taxon>Peptostreptococcales</taxon>
        <taxon>Thermotaleaceae</taxon>
        <taxon>Thermotalea</taxon>
    </lineage>
</organism>
<feature type="transmembrane region" description="Helical" evidence="7">
    <location>
        <begin position="297"/>
        <end position="315"/>
    </location>
</feature>
<dbReference type="Pfam" id="PF07690">
    <property type="entry name" value="MFS_1"/>
    <property type="match status" value="1"/>
</dbReference>
<feature type="transmembrane region" description="Helical" evidence="7">
    <location>
        <begin position="210"/>
        <end position="228"/>
    </location>
</feature>
<dbReference type="Gene3D" id="1.20.1250.20">
    <property type="entry name" value="MFS general substrate transporter like domains"/>
    <property type="match status" value="1"/>
</dbReference>
<keyword evidence="3" id="KW-1003">Cell membrane</keyword>
<proteinExistence type="predicted"/>
<evidence type="ECO:0000313" key="9">
    <source>
        <dbReference type="EMBL" id="KXG74415.1"/>
    </source>
</evidence>
<comment type="subcellular location">
    <subcellularLocation>
        <location evidence="1">Cell membrane</location>
        <topology evidence="1">Multi-pass membrane protein</topology>
    </subcellularLocation>
</comment>
<feature type="transmembrane region" description="Helical" evidence="7">
    <location>
        <begin position="234"/>
        <end position="255"/>
    </location>
</feature>
<dbReference type="GO" id="GO:0005886">
    <property type="term" value="C:plasma membrane"/>
    <property type="evidence" value="ECO:0007669"/>
    <property type="project" value="UniProtKB-SubCell"/>
</dbReference>
<evidence type="ECO:0000256" key="3">
    <source>
        <dbReference type="ARBA" id="ARBA00022475"/>
    </source>
</evidence>
<feature type="transmembrane region" description="Helical" evidence="7">
    <location>
        <begin position="140"/>
        <end position="160"/>
    </location>
</feature>
<evidence type="ECO:0000256" key="1">
    <source>
        <dbReference type="ARBA" id="ARBA00004651"/>
    </source>
</evidence>
<feature type="transmembrane region" description="Helical" evidence="7">
    <location>
        <begin position="6"/>
        <end position="22"/>
    </location>
</feature>
<dbReference type="STRING" id="520762.AN619_23980"/>
<dbReference type="OrthoDB" id="9803985at2"/>